<dbReference type="GO" id="GO:0005975">
    <property type="term" value="P:carbohydrate metabolic process"/>
    <property type="evidence" value="ECO:0007669"/>
    <property type="project" value="TreeGrafter"/>
</dbReference>
<protein>
    <recommendedName>
        <fullName evidence="2">Sialate O-acetylesterase domain-containing protein</fullName>
    </recommendedName>
</protein>
<name>A0A1J5TEN3_9ZZZZ</name>
<comment type="caution">
    <text evidence="3">The sequence shown here is derived from an EMBL/GenBank/DDBJ whole genome shotgun (WGS) entry which is preliminary data.</text>
</comment>
<organism evidence="3">
    <name type="scientific">mine drainage metagenome</name>
    <dbReference type="NCBI Taxonomy" id="410659"/>
    <lineage>
        <taxon>unclassified sequences</taxon>
        <taxon>metagenomes</taxon>
        <taxon>ecological metagenomes</taxon>
    </lineage>
</organism>
<proteinExistence type="predicted"/>
<reference evidence="3" key="1">
    <citation type="submission" date="2016-10" db="EMBL/GenBank/DDBJ databases">
        <title>Sequence of Gallionella enrichment culture.</title>
        <authorList>
            <person name="Poehlein A."/>
            <person name="Muehling M."/>
            <person name="Daniel R."/>
        </authorList>
    </citation>
    <scope>NUCLEOTIDE SEQUENCE</scope>
</reference>
<dbReference type="InterPro" id="IPR039329">
    <property type="entry name" value="SIAE"/>
</dbReference>
<evidence type="ECO:0000259" key="2">
    <source>
        <dbReference type="Pfam" id="PF03629"/>
    </source>
</evidence>
<evidence type="ECO:0000313" key="3">
    <source>
        <dbReference type="EMBL" id="OIR12220.1"/>
    </source>
</evidence>
<feature type="domain" description="Sialate O-acetylesterase" evidence="2">
    <location>
        <begin position="286"/>
        <end position="394"/>
    </location>
</feature>
<dbReference type="PANTHER" id="PTHR22901">
    <property type="entry name" value="SIALATE O-ACETYLESTERASE"/>
    <property type="match status" value="1"/>
</dbReference>
<gene>
    <name evidence="3" type="ORF">GALL_64730</name>
</gene>
<dbReference type="AlphaFoldDB" id="A0A1J5TEN3"/>
<sequence length="499" mass="56864">MKKIFAIIFCIPVIAFSQLQTAKIFANNMVLQREKPIHIWGRGIPEKIVLVSFSGEQKRVVINADSSWNIFFKKQKANANPQSISIISENEKIELKNILIGDIWLCIGQSNMEFPMKREMHFKTEMHEANQPLIKLYNPWFLGKYFGSEAFSASMNKKMNAYEFYQGTWQNCDSESVKEISAVGYYFAKSIVVNEKIPIGIINLAIGGAPIESFISKETLSNNKQFAEKLQVNWLNNDALPQWVRKRAKENIGNAIDLLSDDIGPNHAFKPGFAYEAGILPIIGMPIKGVLFYLGESNAQEIDRVNEFADLQKLMIDDYRKKWNELNMPFYWVQLSSMDTLNYKSQFWPEFRDEQRKLLASISYSGMAVSSDAGFIHNVHPTDKKIIGERLARWALNKTYHTNIIPSGPLPLSAKYKDGKIVITFQYTGDNLHSSDGKLLRGFSTNGKNECEANIKKKKVFIAVNEKPAFVYYGWKPFTNANLVNSELLPASTFKIKVN</sequence>
<dbReference type="Gene3D" id="3.40.50.1110">
    <property type="entry name" value="SGNH hydrolase"/>
    <property type="match status" value="1"/>
</dbReference>
<evidence type="ECO:0000256" key="1">
    <source>
        <dbReference type="ARBA" id="ARBA00022801"/>
    </source>
</evidence>
<dbReference type="SUPFAM" id="SSF52266">
    <property type="entry name" value="SGNH hydrolase"/>
    <property type="match status" value="1"/>
</dbReference>
<dbReference type="PANTHER" id="PTHR22901:SF0">
    <property type="entry name" value="SIALATE O-ACETYLESTERASE"/>
    <property type="match status" value="1"/>
</dbReference>
<accession>A0A1J5TEN3</accession>
<dbReference type="InterPro" id="IPR005181">
    <property type="entry name" value="SASA"/>
</dbReference>
<keyword evidence="1" id="KW-0378">Hydrolase</keyword>
<dbReference type="EMBL" id="MLJW01000018">
    <property type="protein sequence ID" value="OIR12220.1"/>
    <property type="molecule type" value="Genomic_DNA"/>
</dbReference>
<dbReference type="InterPro" id="IPR036514">
    <property type="entry name" value="SGNH_hydro_sf"/>
</dbReference>
<dbReference type="Pfam" id="PF03629">
    <property type="entry name" value="SASA"/>
    <property type="match status" value="1"/>
</dbReference>
<dbReference type="GO" id="GO:0001681">
    <property type="term" value="F:sialate O-acetylesterase activity"/>
    <property type="evidence" value="ECO:0007669"/>
    <property type="project" value="InterPro"/>
</dbReference>